<accession>A0AAV7FW27</accession>
<evidence type="ECO:0000256" key="1">
    <source>
        <dbReference type="SAM" id="SignalP"/>
    </source>
</evidence>
<evidence type="ECO:0008006" key="4">
    <source>
        <dbReference type="Google" id="ProtNLM"/>
    </source>
</evidence>
<dbReference type="AlphaFoldDB" id="A0AAV7FW27"/>
<evidence type="ECO:0000313" key="3">
    <source>
        <dbReference type="Proteomes" id="UP000775213"/>
    </source>
</evidence>
<feature type="chain" id="PRO_5043664170" description="Secreted protein" evidence="1">
    <location>
        <begin position="23"/>
        <end position="89"/>
    </location>
</feature>
<keyword evidence="3" id="KW-1185">Reference proteome</keyword>
<proteinExistence type="predicted"/>
<sequence>MFRPAQWLVQLLLERMAGLAQSTPNSCCRIKGTAYSQFMLCIVFRHGKKFSSDLLLHCFSPAAYALMLLLQPLPAAVSTALQFSARVLF</sequence>
<dbReference type="Proteomes" id="UP000775213">
    <property type="component" value="Unassembled WGS sequence"/>
</dbReference>
<feature type="signal peptide" evidence="1">
    <location>
        <begin position="1"/>
        <end position="22"/>
    </location>
</feature>
<organism evidence="2 3">
    <name type="scientific">Dendrobium chrysotoxum</name>
    <name type="common">Orchid</name>
    <dbReference type="NCBI Taxonomy" id="161865"/>
    <lineage>
        <taxon>Eukaryota</taxon>
        <taxon>Viridiplantae</taxon>
        <taxon>Streptophyta</taxon>
        <taxon>Embryophyta</taxon>
        <taxon>Tracheophyta</taxon>
        <taxon>Spermatophyta</taxon>
        <taxon>Magnoliopsida</taxon>
        <taxon>Liliopsida</taxon>
        <taxon>Asparagales</taxon>
        <taxon>Orchidaceae</taxon>
        <taxon>Epidendroideae</taxon>
        <taxon>Malaxideae</taxon>
        <taxon>Dendrobiinae</taxon>
        <taxon>Dendrobium</taxon>
    </lineage>
</organism>
<name>A0AAV7FW27_DENCH</name>
<reference evidence="2 3" key="1">
    <citation type="journal article" date="2021" name="Hortic Res">
        <title>Chromosome-scale assembly of the Dendrobium chrysotoxum genome enhances the understanding of orchid evolution.</title>
        <authorList>
            <person name="Zhang Y."/>
            <person name="Zhang G.Q."/>
            <person name="Zhang D."/>
            <person name="Liu X.D."/>
            <person name="Xu X.Y."/>
            <person name="Sun W.H."/>
            <person name="Yu X."/>
            <person name="Zhu X."/>
            <person name="Wang Z.W."/>
            <person name="Zhao X."/>
            <person name="Zhong W.Y."/>
            <person name="Chen H."/>
            <person name="Yin W.L."/>
            <person name="Huang T."/>
            <person name="Niu S.C."/>
            <person name="Liu Z.J."/>
        </authorList>
    </citation>
    <scope>NUCLEOTIDE SEQUENCE [LARGE SCALE GENOMIC DNA]</scope>
    <source>
        <strain evidence="2">Lindl</strain>
    </source>
</reference>
<dbReference type="EMBL" id="JAGFBR010000016">
    <property type="protein sequence ID" value="KAH0453945.1"/>
    <property type="molecule type" value="Genomic_DNA"/>
</dbReference>
<evidence type="ECO:0000313" key="2">
    <source>
        <dbReference type="EMBL" id="KAH0453945.1"/>
    </source>
</evidence>
<protein>
    <recommendedName>
        <fullName evidence="4">Secreted protein</fullName>
    </recommendedName>
</protein>
<gene>
    <name evidence="2" type="ORF">IEQ34_018269</name>
</gene>
<comment type="caution">
    <text evidence="2">The sequence shown here is derived from an EMBL/GenBank/DDBJ whole genome shotgun (WGS) entry which is preliminary data.</text>
</comment>
<keyword evidence="1" id="KW-0732">Signal</keyword>